<keyword evidence="1" id="KW-0677">Repeat</keyword>
<accession>A0ABQ7WKM7</accession>
<evidence type="ECO:0000256" key="3">
    <source>
        <dbReference type="PROSITE-ProRule" id="PRU00266"/>
    </source>
</evidence>
<organism evidence="5 6">
    <name type="scientific">Solanum tuberosum</name>
    <name type="common">Potato</name>
    <dbReference type="NCBI Taxonomy" id="4113"/>
    <lineage>
        <taxon>Eukaryota</taxon>
        <taxon>Viridiplantae</taxon>
        <taxon>Streptophyta</taxon>
        <taxon>Embryophyta</taxon>
        <taxon>Tracheophyta</taxon>
        <taxon>Spermatophyta</taxon>
        <taxon>Magnoliopsida</taxon>
        <taxon>eudicotyledons</taxon>
        <taxon>Gunneridae</taxon>
        <taxon>Pentapetalae</taxon>
        <taxon>asterids</taxon>
        <taxon>lamiids</taxon>
        <taxon>Solanales</taxon>
        <taxon>Solanaceae</taxon>
        <taxon>Solanoideae</taxon>
        <taxon>Solaneae</taxon>
        <taxon>Solanum</taxon>
    </lineage>
</organism>
<reference evidence="5 6" key="1">
    <citation type="journal article" date="2021" name="bioRxiv">
        <title>Chromosome-scale and haplotype-resolved genome assembly of a tetraploid potato cultivar.</title>
        <authorList>
            <person name="Sun H."/>
            <person name="Jiao W.-B."/>
            <person name="Krause K."/>
            <person name="Campoy J.A."/>
            <person name="Goel M."/>
            <person name="Folz-Donahue K."/>
            <person name="Kukat C."/>
            <person name="Huettel B."/>
            <person name="Schneeberger K."/>
        </authorList>
    </citation>
    <scope>NUCLEOTIDE SEQUENCE [LARGE SCALE GENOMIC DNA]</scope>
    <source>
        <strain evidence="5">SolTubOtavaFocal</strain>
        <tissue evidence="5">Leaves</tissue>
    </source>
</reference>
<dbReference type="InterPro" id="IPR014720">
    <property type="entry name" value="dsRBD_dom"/>
</dbReference>
<dbReference type="SMART" id="SM00358">
    <property type="entry name" value="DSRM"/>
    <property type="match status" value="3"/>
</dbReference>
<gene>
    <name evidence="5" type="ORF">KY290_000379</name>
</gene>
<dbReference type="PANTHER" id="PTHR46031:SF31">
    <property type="entry name" value="DOUBLE-STRANDED RNA-BINDING PROTEIN 1-LIKE"/>
    <property type="match status" value="1"/>
</dbReference>
<keyword evidence="2 3" id="KW-0694">RNA-binding</keyword>
<dbReference type="Gene3D" id="3.30.160.20">
    <property type="match status" value="3"/>
</dbReference>
<proteinExistence type="predicted"/>
<sequence>MYKSKLQELCHSKKWALPQYCCMRDGSDHNPKFKASVIVNGINFDSLPLRKSSKEAHNEAAKFAFLHFTNGLSYMLFRLFKNVATSVLDPPKKIRHAPVGIFEEFEQRSVHIEALFVQLCHIASPKSRIKEKGNDMLSFPLLVLFQEKMMHSLQDSRLTKIDASLQDKSTSEIKQGGSLLTIEDSGLTKTEETCQHLKDHLNTSEIKQEESYYQYKTKLQMYAKRKNLGVPVYRNKRMSSAQGLYFEATVTVAGELFKSPRAYKTAEEAEESVAQYALMKLITVALEKSNTGSYKSFLQELAQQEEICLPRYKTIRAGEPHNLTFFSSVEIEAEIFNGDGAKSKKQAEENAAKVAYTALTKCKSIYAGNLSTVSAELEGEIVKTEPIMESLSISISQEKFRDEEEIVYSKHTSPKSIGADKVNASSLTLGVQELSVNEKSPSSVESLHHLPSKTTPSKFPTVLNANSSARRTAETKSYLLSNRFRVYKSIPDGVLPTGTIVLPIAEDKWAVVSLEFLNEKCG</sequence>
<name>A0ABQ7WKM7_SOLTU</name>
<dbReference type="SUPFAM" id="SSF54768">
    <property type="entry name" value="dsRNA-binding domain-like"/>
    <property type="match status" value="3"/>
</dbReference>
<keyword evidence="6" id="KW-1185">Reference proteome</keyword>
<evidence type="ECO:0000256" key="2">
    <source>
        <dbReference type="ARBA" id="ARBA00022884"/>
    </source>
</evidence>
<dbReference type="PANTHER" id="PTHR46031">
    <property type="match status" value="1"/>
</dbReference>
<dbReference type="Pfam" id="PF00035">
    <property type="entry name" value="dsrm"/>
    <property type="match status" value="2"/>
</dbReference>
<feature type="domain" description="DRBM" evidence="4">
    <location>
        <begin position="293"/>
        <end position="361"/>
    </location>
</feature>
<comment type="caution">
    <text evidence="5">The sequence shown here is derived from an EMBL/GenBank/DDBJ whole genome shotgun (WGS) entry which is preliminary data.</text>
</comment>
<evidence type="ECO:0000256" key="1">
    <source>
        <dbReference type="ARBA" id="ARBA00022737"/>
    </source>
</evidence>
<evidence type="ECO:0000313" key="5">
    <source>
        <dbReference type="EMBL" id="KAH0780781.1"/>
    </source>
</evidence>
<dbReference type="EMBL" id="JAIVGD010000001">
    <property type="protein sequence ID" value="KAH0780781.1"/>
    <property type="molecule type" value="Genomic_DNA"/>
</dbReference>
<evidence type="ECO:0000259" key="4">
    <source>
        <dbReference type="PROSITE" id="PS50137"/>
    </source>
</evidence>
<dbReference type="PROSITE" id="PS50137">
    <property type="entry name" value="DS_RBD"/>
    <property type="match status" value="2"/>
</dbReference>
<dbReference type="Proteomes" id="UP000826656">
    <property type="component" value="Unassembled WGS sequence"/>
</dbReference>
<feature type="domain" description="DRBM" evidence="4">
    <location>
        <begin position="1"/>
        <end position="70"/>
    </location>
</feature>
<protein>
    <recommendedName>
        <fullName evidence="4">DRBM domain-containing protein</fullName>
    </recommendedName>
</protein>
<evidence type="ECO:0000313" key="6">
    <source>
        <dbReference type="Proteomes" id="UP000826656"/>
    </source>
</evidence>